<dbReference type="EMBL" id="CYZV01000004">
    <property type="protein sequence ID" value="CUN68445.1"/>
    <property type="molecule type" value="Genomic_DNA"/>
</dbReference>
<dbReference type="Proteomes" id="UP000095558">
    <property type="component" value="Unassembled WGS sequence"/>
</dbReference>
<dbReference type="AlphaFoldDB" id="A0A173YZU4"/>
<dbReference type="NCBIfam" id="TIGR03786">
    <property type="entry name" value="strep_pil_rpt"/>
    <property type="match status" value="2"/>
</dbReference>
<gene>
    <name evidence="3" type="ORF">ERS852470_00472</name>
</gene>
<feature type="domain" description="Streptococcal pilin isopeptide linkage" evidence="2">
    <location>
        <begin position="548"/>
        <end position="653"/>
    </location>
</feature>
<dbReference type="InterPro" id="IPR022464">
    <property type="entry name" value="Strep_pil_isopept_link"/>
</dbReference>
<keyword evidence="1" id="KW-0812">Transmembrane</keyword>
<feature type="transmembrane region" description="Helical" evidence="1">
    <location>
        <begin position="787"/>
        <end position="804"/>
    </location>
</feature>
<protein>
    <submittedName>
        <fullName evidence="3">Streptococcal pilin isopeptide linkage domain</fullName>
    </submittedName>
</protein>
<proteinExistence type="predicted"/>
<keyword evidence="1" id="KW-0472">Membrane</keyword>
<keyword evidence="1" id="KW-1133">Transmembrane helix</keyword>
<name>A0A173YZU4_9CLOT</name>
<evidence type="ECO:0000313" key="4">
    <source>
        <dbReference type="Proteomes" id="UP000095558"/>
    </source>
</evidence>
<dbReference type="Gene3D" id="2.60.40.3050">
    <property type="match status" value="2"/>
</dbReference>
<dbReference type="Pfam" id="PF12892">
    <property type="entry name" value="FctA"/>
    <property type="match status" value="2"/>
</dbReference>
<feature type="domain" description="Streptococcal pilin isopeptide linkage" evidence="2">
    <location>
        <begin position="661"/>
        <end position="766"/>
    </location>
</feature>
<accession>A0A173YZU4</accession>
<organism evidence="3 4">
    <name type="scientific">Clostridium disporicum</name>
    <dbReference type="NCBI Taxonomy" id="84024"/>
    <lineage>
        <taxon>Bacteria</taxon>
        <taxon>Bacillati</taxon>
        <taxon>Bacillota</taxon>
        <taxon>Clostridia</taxon>
        <taxon>Eubacteriales</taxon>
        <taxon>Clostridiaceae</taxon>
        <taxon>Clostridium</taxon>
    </lineage>
</organism>
<sequence length="813" mass="89102">MGKKNKVALMLVITLLFNIFYTSNVFATNLNINILSVLKINSMITDINSVVNLSANDEVELDIKYTNSNKNIQAGDEVNIDLPLNFKNVKINYEPEYFTSNPVIDSQNVYTLTLNDKAVDSSEINISIIGTILEVEELVNDSIVVNIGQEKVNIAVNIESSTDKVSGNIDEIQNTNEVKEDSEKIDDIQNSTEVTDEVLGISEIDECEEITKSSIEFEAINVLDATKKLTEEYKSKNTFRYVKDGIEYTTPAFDFHIFSTEAILSAHTNGNIATKDLDAGGQGFGASQSSSLKLNEENYIQNSADNITQIKSDGNVVIGNKIPTQITDNGNKVSIGIGGTGLQNIEVYKEEQGSKPYINIDAELDNLKKISKALSDNPTSSGVKLGSLNGENQEITTDGNSSFYYLNIKANEISDGNNKRNLKINIAEGQTLIINVDMTGVDKDYLANLVTKINDHGNTEQVIGKENNVLWNLYDSLREDKLFTTSDYAKVGTGDYFMGTILAPNANIEYGALNGNLIANKVKNDGQESHKWDFTGKLEDSKSTSVILEATKKLTGKDLTEGMFEFKVVDENNKEVASGKNDEKGSIVFSEIKYNEVGSHTYTVKEVKGTLGGVTYDETTFEVKVEVSDDGQGNLVAKATYPEGGVVFNNKYEAKATAVTLEATKKLTGKDLTEGMFEFQVLDKDNNVVSKGKNDKDGNIYFAAINYTESGTYTYKVKEVVGELGGITYDTTEFEVTVTVVDNGNGQLVATVNYPKGGIEFSNKYTKKNVINTTTNKNNTPKTGDNGYGYILGIVLLAVGALLINNKRKKVEN</sequence>
<evidence type="ECO:0000313" key="3">
    <source>
        <dbReference type="EMBL" id="CUN68445.1"/>
    </source>
</evidence>
<evidence type="ECO:0000256" key="1">
    <source>
        <dbReference type="SAM" id="Phobius"/>
    </source>
</evidence>
<dbReference type="RefSeq" id="WP_055275229.1">
    <property type="nucleotide sequence ID" value="NZ_CYZV01000004.1"/>
</dbReference>
<evidence type="ECO:0000259" key="2">
    <source>
        <dbReference type="Pfam" id="PF12892"/>
    </source>
</evidence>
<dbReference type="InterPro" id="IPR038174">
    <property type="entry name" value="Strep_pil_link_sf"/>
</dbReference>
<reference evidence="3 4" key="1">
    <citation type="submission" date="2015-09" db="EMBL/GenBank/DDBJ databases">
        <authorList>
            <consortium name="Pathogen Informatics"/>
        </authorList>
    </citation>
    <scope>NUCLEOTIDE SEQUENCE [LARGE SCALE GENOMIC DNA]</scope>
    <source>
        <strain evidence="3 4">2789STDY5834855</strain>
    </source>
</reference>